<dbReference type="Gene3D" id="3.40.50.1820">
    <property type="entry name" value="alpha/beta hydrolase"/>
    <property type="match status" value="1"/>
</dbReference>
<feature type="domain" description="Partial AB-hydrolase lipase" evidence="1">
    <location>
        <begin position="319"/>
        <end position="376"/>
    </location>
</feature>
<sequence length="679" mass="75574">MGLLKNARLKLKTEGLSEVIILAMDGCDLRSRFQLTVEIMCPLRFNPSSLSGHNYFVKCAYGWACAISEKFAGFQSTVSSAEFNMQRLRGSENFILRSLASPLLKKKARNSWAAVEDTFLSTKDIFERHRIVFTVGTSIASVGTAWFGYSLRHLHESRVDQRLQSIEKAMKINNDIEHSEIRDIVGSGSCSLPACVATAGTTLIIGYGLGWRGGRWYANRQFRREQMKLLGHIIPKRWQLLGQMKPRVWQFQFLRRPFSRFRSPESTIKASEKIKAASAVNKLISLVNKPGAGAKLLSAPGWDGVSSLEPTGSDGICAALVNRQGYICEEHTVTTKDGYILSIQRILVGRSGETAGSRVPVLLQHGLLMDGVTWLLLPPEKSLAFLLADNGFEVWLANTRGTKYSRGHISLSPNDKVYWQWTWDELAANEFPATVQYVHDQTGQKLHYVGHSLGTLIALAAFSKNQLLDMFRTAALLSPIAYVGQMTSPLARFAAENFVADGLYKLGVHEFDPVGGIVEKLLKGVCKNSSVDCTNLLTLFTGQNCCLNSSIVDVFLTHEPQPSATKNMIHISQMIREGTLTMYNYGDENENRKHYGQPNPPAYNMTGIPNDIPLFLSYGGADALSDVKDVHLLLDSLKNHHGDKLVVQYREDYAHADYVMAENAKQVVYDPLIAFLKLQ</sequence>
<dbReference type="InterPro" id="IPR006693">
    <property type="entry name" value="AB_hydrolase_lipase"/>
</dbReference>
<gene>
    <name evidence="2" type="ORF">FNV43_RR13067</name>
</gene>
<evidence type="ECO:0000259" key="1">
    <source>
        <dbReference type="Pfam" id="PF04083"/>
    </source>
</evidence>
<dbReference type="PANTHER" id="PTHR11005">
    <property type="entry name" value="LYSOSOMAL ACID LIPASE-RELATED"/>
    <property type="match status" value="1"/>
</dbReference>
<evidence type="ECO:0000313" key="3">
    <source>
        <dbReference type="Proteomes" id="UP000796880"/>
    </source>
</evidence>
<comment type="caution">
    <text evidence="2">The sequence shown here is derived from an EMBL/GenBank/DDBJ whole genome shotgun (WGS) entry which is preliminary data.</text>
</comment>
<evidence type="ECO:0000313" key="2">
    <source>
        <dbReference type="EMBL" id="KAF3443385.1"/>
    </source>
</evidence>
<dbReference type="FunFam" id="3.40.50.1820:FF:000126">
    <property type="entry name" value="Lipase"/>
    <property type="match status" value="1"/>
</dbReference>
<reference evidence="2" key="1">
    <citation type="submission" date="2020-03" db="EMBL/GenBank/DDBJ databases">
        <title>A high-quality chromosome-level genome assembly of a woody plant with both climbing and erect habits, Rhamnella rubrinervis.</title>
        <authorList>
            <person name="Lu Z."/>
            <person name="Yang Y."/>
            <person name="Zhu X."/>
            <person name="Sun Y."/>
        </authorList>
    </citation>
    <scope>NUCLEOTIDE SEQUENCE</scope>
    <source>
        <strain evidence="2">BYM</strain>
        <tissue evidence="2">Leaf</tissue>
    </source>
</reference>
<dbReference type="InterPro" id="IPR029058">
    <property type="entry name" value="AB_hydrolase_fold"/>
</dbReference>
<dbReference type="SUPFAM" id="SSF53474">
    <property type="entry name" value="alpha/beta-Hydrolases"/>
    <property type="match status" value="1"/>
</dbReference>
<dbReference type="EMBL" id="VOIH02000006">
    <property type="protein sequence ID" value="KAF3443385.1"/>
    <property type="molecule type" value="Genomic_DNA"/>
</dbReference>
<keyword evidence="3" id="KW-1185">Reference proteome</keyword>
<dbReference type="OrthoDB" id="9974421at2759"/>
<dbReference type="GO" id="GO:0006629">
    <property type="term" value="P:lipid metabolic process"/>
    <property type="evidence" value="ECO:0007669"/>
    <property type="project" value="InterPro"/>
</dbReference>
<proteinExistence type="predicted"/>
<name>A0A8K0H0G8_9ROSA</name>
<organism evidence="2 3">
    <name type="scientific">Rhamnella rubrinervis</name>
    <dbReference type="NCBI Taxonomy" id="2594499"/>
    <lineage>
        <taxon>Eukaryota</taxon>
        <taxon>Viridiplantae</taxon>
        <taxon>Streptophyta</taxon>
        <taxon>Embryophyta</taxon>
        <taxon>Tracheophyta</taxon>
        <taxon>Spermatophyta</taxon>
        <taxon>Magnoliopsida</taxon>
        <taxon>eudicotyledons</taxon>
        <taxon>Gunneridae</taxon>
        <taxon>Pentapetalae</taxon>
        <taxon>rosids</taxon>
        <taxon>fabids</taxon>
        <taxon>Rosales</taxon>
        <taxon>Rhamnaceae</taxon>
        <taxon>rhamnoid group</taxon>
        <taxon>Rhamneae</taxon>
        <taxon>Rhamnella</taxon>
    </lineage>
</organism>
<protein>
    <recommendedName>
        <fullName evidence="1">Partial AB-hydrolase lipase domain-containing protein</fullName>
    </recommendedName>
</protein>
<accession>A0A8K0H0G8</accession>
<dbReference type="AlphaFoldDB" id="A0A8K0H0G8"/>
<dbReference type="Proteomes" id="UP000796880">
    <property type="component" value="Unassembled WGS sequence"/>
</dbReference>
<dbReference type="Pfam" id="PF04083">
    <property type="entry name" value="Abhydro_lipase"/>
    <property type="match status" value="1"/>
</dbReference>